<feature type="domain" description="Tr-type G" evidence="15">
    <location>
        <begin position="476"/>
        <end position="694"/>
    </location>
</feature>
<feature type="compositionally biased region" description="Basic and acidic residues" evidence="14">
    <location>
        <begin position="132"/>
        <end position="153"/>
    </location>
</feature>
<name>A0A161VMX3_9PEZI</name>
<evidence type="ECO:0000256" key="7">
    <source>
        <dbReference type="ARBA" id="ARBA00022723"/>
    </source>
</evidence>
<evidence type="ECO:0000256" key="13">
    <source>
        <dbReference type="ARBA" id="ARBA00048107"/>
    </source>
</evidence>
<evidence type="ECO:0000313" key="16">
    <source>
        <dbReference type="EMBL" id="KZL72345.1"/>
    </source>
</evidence>
<keyword evidence="11" id="KW-0342">GTP-binding</keyword>
<dbReference type="SUPFAM" id="SSF52156">
    <property type="entry name" value="Initiation factor IF2/eIF5b, domain 3"/>
    <property type="match status" value="1"/>
</dbReference>
<dbReference type="SUPFAM" id="SSF52540">
    <property type="entry name" value="P-loop containing nucleoside triphosphate hydrolases"/>
    <property type="match status" value="1"/>
</dbReference>
<keyword evidence="5" id="KW-0963">Cytoplasm</keyword>
<dbReference type="STRING" id="708197.A0A161VMX3"/>
<dbReference type="FunFam" id="2.40.30.10:FF:000013">
    <property type="entry name" value="eukaryotic translation initiation factor 5B"/>
    <property type="match status" value="1"/>
</dbReference>
<dbReference type="NCBIfam" id="NF003078">
    <property type="entry name" value="PRK04004.1"/>
    <property type="match status" value="1"/>
</dbReference>
<dbReference type="PRINTS" id="PR00315">
    <property type="entry name" value="ELONGATNFCT"/>
</dbReference>
<evidence type="ECO:0000256" key="14">
    <source>
        <dbReference type="SAM" id="MobiDB-lite"/>
    </source>
</evidence>
<evidence type="ECO:0000256" key="1">
    <source>
        <dbReference type="ARBA" id="ARBA00004496"/>
    </source>
</evidence>
<feature type="region of interest" description="Disordered" evidence="14">
    <location>
        <begin position="296"/>
        <end position="470"/>
    </location>
</feature>
<evidence type="ECO:0000256" key="3">
    <source>
        <dbReference type="ARBA" id="ARBA00011986"/>
    </source>
</evidence>
<reference evidence="16 17" key="1">
    <citation type="submission" date="2015-06" db="EMBL/GenBank/DDBJ databases">
        <title>Survival trade-offs in plant roots during colonization by closely related pathogenic and mutualistic fungi.</title>
        <authorList>
            <person name="Hacquard S."/>
            <person name="Kracher B."/>
            <person name="Hiruma K."/>
            <person name="Weinman A."/>
            <person name="Muench P."/>
            <person name="Garrido Oter R."/>
            <person name="Ver Loren van Themaat E."/>
            <person name="Dallerey J.-F."/>
            <person name="Damm U."/>
            <person name="Henrissat B."/>
            <person name="Lespinet O."/>
            <person name="Thon M."/>
            <person name="Kemen E."/>
            <person name="McHardy A.C."/>
            <person name="Schulze-Lefert P."/>
            <person name="O'Connell R.J."/>
        </authorList>
    </citation>
    <scope>NUCLEOTIDE SEQUENCE [LARGE SCALE GENOMIC DNA]</scope>
    <source>
        <strain evidence="16 17">0861</strain>
    </source>
</reference>
<evidence type="ECO:0000256" key="10">
    <source>
        <dbReference type="ARBA" id="ARBA00022917"/>
    </source>
</evidence>
<evidence type="ECO:0000256" key="2">
    <source>
        <dbReference type="ARBA" id="ARBA00007733"/>
    </source>
</evidence>
<dbReference type="Pfam" id="PF14578">
    <property type="entry name" value="GTP_EFTU_D4"/>
    <property type="match status" value="1"/>
</dbReference>
<dbReference type="GO" id="GO:0003924">
    <property type="term" value="F:GTPase activity"/>
    <property type="evidence" value="ECO:0007669"/>
    <property type="project" value="InterPro"/>
</dbReference>
<dbReference type="AlphaFoldDB" id="A0A161VMX3"/>
<sequence>MPPKKKGNKARANDDWESELGETIAPAAATPEADAEKPAEEEDEAPGGLMATMRKNREKRKKKGIEEPPAAPEPEPEPEPLPSLTEKAPQEATMEDEFALPEKKGKGGKGKQAAAASPAADDEGDGTGRVLTKAEKEKLKKEREKQRKKEQAAKKKGTAPAAKAEPAKAAPEKKDSPTPAASAVAPPPAEEKGGKKKKIPAALAALQKQQEELRRQQEEQARMAEEEKKRIEEEERAMEEENKRREEAKALKKQKEKEKIEQLKKEGKFMTKAQKEEKARNERKLQQMLAAGIKVGPADEGEGDKKKKVVYDNKKKGGRKAQDKIDEEKALAEAAERARKEAERLHKEAEEKAAKEKAEAEAAAAKKKAAEASDLEDDWEAAAASDEEDVKDSWDADSDEEQEKKKAANGKPARKDNDEDDDEEDDSESDSDSDSSEEDEKETAARQAELQRKREAAERREKAHQAALAARSKDNLRSPICCILGHVDTGKTKLLDKIRQTNVQEGEAGGITQQIGATYFPVEAIRQKVAVVNTDGSFEFKVPGLLVIDTPGHESFSNLRSRGSSLCNIAILVVDIMHGLEPQTLESMRMLRDRKTPFVVALNKIDRLYGWKKVDNNGFQESLALQPRGVQNEFKNRLEQTKLAFAEQGFNAELFYENKSMAKNVSLIPTSAHTGEGIPDMLKLIIQLTQERMVGSLMYLSEVQATVLEVKAIEGFGMTVDVVLSNGILREGDRIVLCGVEGAICTNIRALLTPAPMRELRLKSAYVHNKEVKAALGVKISAPGLEGAIAGSRMMVVGPDDDEDDIIDEVESDLATLFSRVEKTGRGVSVQASTLGSLEALLDFLKDCKIPVANVGIGPVYKRDVMQAGIMLEKAADFAVMLCFDVKVDKEAQQYADDVGVKIFTADIIYHLFDAFTKHMAELLEKKKEESKMLAVFPCVLNTVAVFNKTNPIVVGVDVVEGQLKINTPIAVVKNNAVTGLKEVINLGRVTSIERDHKQVPVCKKGQPSVAVKIEMGGHQPTYGRQLEESDTLYSLISRASIDTLKEFYRKDVSNDEWQLIIKLKPLFDIH</sequence>
<dbReference type="GO" id="GO:0005739">
    <property type="term" value="C:mitochondrion"/>
    <property type="evidence" value="ECO:0007669"/>
    <property type="project" value="TreeGrafter"/>
</dbReference>
<dbReference type="EC" id="3.6.5.3" evidence="3"/>
<dbReference type="Proteomes" id="UP000076552">
    <property type="component" value="Unassembled WGS sequence"/>
</dbReference>
<dbReference type="Gene3D" id="3.40.50.10050">
    <property type="entry name" value="Translation initiation factor IF- 2, domain 3"/>
    <property type="match status" value="1"/>
</dbReference>
<dbReference type="InterPro" id="IPR023115">
    <property type="entry name" value="TIF_IF2_dom3"/>
</dbReference>
<feature type="region of interest" description="Disordered" evidence="14">
    <location>
        <begin position="1"/>
        <end position="283"/>
    </location>
</feature>
<keyword evidence="8" id="KW-0547">Nucleotide-binding</keyword>
<dbReference type="InterPro" id="IPR036925">
    <property type="entry name" value="TIF_IF2_dom3_sf"/>
</dbReference>
<gene>
    <name evidence="16" type="ORF">CT0861_12971</name>
</gene>
<comment type="similarity">
    <text evidence="2">Belongs to the TRAFAC class translation factor GTPase superfamily. Classic translation factor GTPase family. IF-2 subfamily.</text>
</comment>
<dbReference type="Gene3D" id="2.40.30.10">
    <property type="entry name" value="Translation factors"/>
    <property type="match status" value="2"/>
</dbReference>
<evidence type="ECO:0000256" key="11">
    <source>
        <dbReference type="ARBA" id="ARBA00023134"/>
    </source>
</evidence>
<dbReference type="InterPro" id="IPR029459">
    <property type="entry name" value="EFTU-type"/>
</dbReference>
<dbReference type="GO" id="GO:0003743">
    <property type="term" value="F:translation initiation factor activity"/>
    <property type="evidence" value="ECO:0007669"/>
    <property type="project" value="UniProtKB-KW"/>
</dbReference>
<dbReference type="GO" id="GO:0046872">
    <property type="term" value="F:metal ion binding"/>
    <property type="evidence" value="ECO:0007669"/>
    <property type="project" value="UniProtKB-KW"/>
</dbReference>
<dbReference type="InterPro" id="IPR015760">
    <property type="entry name" value="TIF_IF2"/>
</dbReference>
<keyword evidence="17" id="KW-1185">Reference proteome</keyword>
<dbReference type="CDD" id="cd01887">
    <property type="entry name" value="IF2_eIF5B"/>
    <property type="match status" value="1"/>
</dbReference>
<evidence type="ECO:0000256" key="12">
    <source>
        <dbReference type="ARBA" id="ARBA00032478"/>
    </source>
</evidence>
<dbReference type="FunFam" id="3.40.50.300:FF:000112">
    <property type="entry name" value="Eukaryotic translation initiation factor 5B"/>
    <property type="match status" value="1"/>
</dbReference>
<organism evidence="16 17">
    <name type="scientific">Colletotrichum tofieldiae</name>
    <dbReference type="NCBI Taxonomy" id="708197"/>
    <lineage>
        <taxon>Eukaryota</taxon>
        <taxon>Fungi</taxon>
        <taxon>Dikarya</taxon>
        <taxon>Ascomycota</taxon>
        <taxon>Pezizomycotina</taxon>
        <taxon>Sordariomycetes</taxon>
        <taxon>Hypocreomycetidae</taxon>
        <taxon>Glomerellales</taxon>
        <taxon>Glomerellaceae</taxon>
        <taxon>Colletotrichum</taxon>
        <taxon>Colletotrichum spaethianum species complex</taxon>
    </lineage>
</organism>
<evidence type="ECO:0000259" key="15">
    <source>
        <dbReference type="PROSITE" id="PS51722"/>
    </source>
</evidence>
<dbReference type="PANTHER" id="PTHR43381:SF4">
    <property type="entry name" value="EUKARYOTIC TRANSLATION INITIATION FACTOR 5B"/>
    <property type="match status" value="1"/>
</dbReference>
<feature type="compositionally biased region" description="Basic residues" evidence="14">
    <location>
        <begin position="54"/>
        <end position="63"/>
    </location>
</feature>
<proteinExistence type="inferred from homology"/>
<dbReference type="GO" id="GO:0005525">
    <property type="term" value="F:GTP binding"/>
    <property type="evidence" value="ECO:0007669"/>
    <property type="project" value="UniProtKB-KW"/>
</dbReference>
<dbReference type="FunFam" id="3.40.50.10050:FF:000002">
    <property type="entry name" value="Eukaryotic translation initiation factor 5B"/>
    <property type="match status" value="1"/>
</dbReference>
<feature type="compositionally biased region" description="Low complexity" evidence="14">
    <location>
        <begin position="22"/>
        <end position="32"/>
    </location>
</feature>
<feature type="compositionally biased region" description="Basic and acidic residues" evidence="14">
    <location>
        <begin position="449"/>
        <end position="464"/>
    </location>
</feature>
<evidence type="ECO:0000313" key="17">
    <source>
        <dbReference type="Proteomes" id="UP000076552"/>
    </source>
</evidence>
<comment type="catalytic activity">
    <reaction evidence="13">
        <text>GTP + H2O = GDP + phosphate + H(+)</text>
        <dbReference type="Rhea" id="RHEA:19669"/>
        <dbReference type="ChEBI" id="CHEBI:15377"/>
        <dbReference type="ChEBI" id="CHEBI:15378"/>
        <dbReference type="ChEBI" id="CHEBI:37565"/>
        <dbReference type="ChEBI" id="CHEBI:43474"/>
        <dbReference type="ChEBI" id="CHEBI:58189"/>
        <dbReference type="EC" id="3.6.5.3"/>
    </reaction>
</comment>
<dbReference type="SUPFAM" id="SSF50447">
    <property type="entry name" value="Translation proteins"/>
    <property type="match status" value="1"/>
</dbReference>
<evidence type="ECO:0000256" key="9">
    <source>
        <dbReference type="ARBA" id="ARBA00022801"/>
    </source>
</evidence>
<dbReference type="InterPro" id="IPR000795">
    <property type="entry name" value="T_Tr_GTP-bd_dom"/>
</dbReference>
<accession>A0A161VMX3</accession>
<dbReference type="InterPro" id="IPR027417">
    <property type="entry name" value="P-loop_NTPase"/>
</dbReference>
<protein>
    <recommendedName>
        <fullName evidence="4">Eukaryotic translation initiation factor 5B</fullName>
        <ecNumber evidence="3">3.6.5.3</ecNumber>
    </recommendedName>
    <alternativeName>
        <fullName evidence="12">Translation initiation factor IF-2</fullName>
    </alternativeName>
</protein>
<dbReference type="FunFam" id="2.40.30.10:FF:000026">
    <property type="entry name" value="Eukaryotic translation initiation factor 5B"/>
    <property type="match status" value="1"/>
</dbReference>
<dbReference type="CDD" id="cd03703">
    <property type="entry name" value="aeIF5B_II"/>
    <property type="match status" value="1"/>
</dbReference>
<dbReference type="Pfam" id="PF00009">
    <property type="entry name" value="GTP_EFTU"/>
    <property type="match status" value="1"/>
</dbReference>
<feature type="compositionally biased region" description="Basic and acidic residues" evidence="14">
    <location>
        <begin position="303"/>
        <end position="360"/>
    </location>
</feature>
<evidence type="ECO:0000256" key="4">
    <source>
        <dbReference type="ARBA" id="ARBA00013824"/>
    </source>
</evidence>
<dbReference type="InterPro" id="IPR009000">
    <property type="entry name" value="Transl_B-barrel_sf"/>
</dbReference>
<dbReference type="OrthoDB" id="4928at2759"/>
<evidence type="ECO:0000256" key="5">
    <source>
        <dbReference type="ARBA" id="ARBA00022490"/>
    </source>
</evidence>
<dbReference type="EMBL" id="LFIV01000060">
    <property type="protein sequence ID" value="KZL72345.1"/>
    <property type="molecule type" value="Genomic_DNA"/>
</dbReference>
<evidence type="ECO:0000256" key="6">
    <source>
        <dbReference type="ARBA" id="ARBA00022540"/>
    </source>
</evidence>
<comment type="caution">
    <text evidence="16">The sequence shown here is derived from an EMBL/GenBank/DDBJ whole genome shotgun (WGS) entry which is preliminary data.</text>
</comment>
<keyword evidence="6 16" id="KW-0396">Initiation factor</keyword>
<feature type="compositionally biased region" description="Acidic residues" evidence="14">
    <location>
        <begin position="418"/>
        <end position="441"/>
    </location>
</feature>
<feature type="compositionally biased region" description="Basic and acidic residues" evidence="14">
    <location>
        <begin position="209"/>
        <end position="283"/>
    </location>
</feature>
<keyword evidence="9" id="KW-0378">Hydrolase</keyword>
<keyword evidence="10" id="KW-0648">Protein biosynthesis</keyword>
<feature type="compositionally biased region" description="Low complexity" evidence="14">
    <location>
        <begin position="158"/>
        <end position="169"/>
    </location>
</feature>
<dbReference type="InterPro" id="IPR005225">
    <property type="entry name" value="Small_GTP-bd"/>
</dbReference>
<dbReference type="PANTHER" id="PTHR43381">
    <property type="entry name" value="TRANSLATION INITIATION FACTOR IF-2-RELATED"/>
    <property type="match status" value="1"/>
</dbReference>
<dbReference type="PROSITE" id="PS51722">
    <property type="entry name" value="G_TR_2"/>
    <property type="match status" value="1"/>
</dbReference>
<evidence type="ECO:0000256" key="8">
    <source>
        <dbReference type="ARBA" id="ARBA00022741"/>
    </source>
</evidence>
<keyword evidence="7" id="KW-0479">Metal-binding</keyword>
<dbReference type="Pfam" id="PF11987">
    <property type="entry name" value="IF-2"/>
    <property type="match status" value="1"/>
</dbReference>
<feature type="compositionally biased region" description="Acidic residues" evidence="14">
    <location>
        <begin position="373"/>
        <end position="401"/>
    </location>
</feature>
<comment type="subcellular location">
    <subcellularLocation>
        <location evidence="1">Cytoplasm</location>
    </subcellularLocation>
</comment>
<dbReference type="Gene3D" id="3.40.50.300">
    <property type="entry name" value="P-loop containing nucleotide triphosphate hydrolases"/>
    <property type="match status" value="1"/>
</dbReference>
<dbReference type="NCBIfam" id="TIGR00231">
    <property type="entry name" value="small_GTP"/>
    <property type="match status" value="1"/>
</dbReference>